<evidence type="ECO:0000256" key="10">
    <source>
        <dbReference type="ARBA" id="ARBA00023303"/>
    </source>
</evidence>
<sequence>MDPGEKGCIPVAITEDHNENGSVDSNNPPQAPISHRTTCLAILRTIFNSLRDGKVFNKLDLLWQFTYKTSTKTDKVYNGGKRVCLLLMLFMTSIIVVIIFARLMTTGAHAFVKASHQRCTLMFFCILGLLSAIHLIIHRLPDKSGHFISTKRTNISHKVLHKWETRFQLSCIFIFGMAGVVVPDTVMFCMYIMCPSAEVTGLHIAECYMLSKIIFSICQFVVLCEYKNYRCNTFASRFSVLLLIPANIGNWLSLLARESIEHINHSNHHEANVTGHSSADESYLDPDDVCITKDAHSLLKDYAFIYYPLAMEFCIITTGLLFEIWKLGSGDGNNAHQADDHAIYKTNETSVSSHNPI</sequence>
<feature type="transmembrane region" description="Helical" evidence="11">
    <location>
        <begin position="83"/>
        <end position="101"/>
    </location>
</feature>
<protein>
    <recommendedName>
        <fullName evidence="14">Gustatory receptor</fullName>
    </recommendedName>
</protein>
<keyword evidence="3" id="KW-0813">Transport</keyword>
<dbReference type="Proteomes" id="UP001634394">
    <property type="component" value="Unassembled WGS sequence"/>
</dbReference>
<dbReference type="AlphaFoldDB" id="A0ABD3T5Y3"/>
<dbReference type="PANTHER" id="PTHR21522:SF32">
    <property type="entry name" value="OTOPETRIN-2"/>
    <property type="match status" value="1"/>
</dbReference>
<comment type="similarity">
    <text evidence="2">Belongs to the otopetrin family.</text>
</comment>
<feature type="transmembrane region" description="Helical" evidence="11">
    <location>
        <begin position="208"/>
        <end position="226"/>
    </location>
</feature>
<evidence type="ECO:0000256" key="11">
    <source>
        <dbReference type="SAM" id="Phobius"/>
    </source>
</evidence>
<keyword evidence="7 11" id="KW-1133">Transmembrane helix</keyword>
<dbReference type="EMBL" id="JBJQND010000019">
    <property type="protein sequence ID" value="KAL3832322.1"/>
    <property type="molecule type" value="Genomic_DNA"/>
</dbReference>
<evidence type="ECO:0000256" key="3">
    <source>
        <dbReference type="ARBA" id="ARBA00022448"/>
    </source>
</evidence>
<dbReference type="InterPro" id="IPR004878">
    <property type="entry name" value="Otopetrin"/>
</dbReference>
<evidence type="ECO:0000256" key="6">
    <source>
        <dbReference type="ARBA" id="ARBA00022781"/>
    </source>
</evidence>
<evidence type="ECO:0008006" key="14">
    <source>
        <dbReference type="Google" id="ProtNLM"/>
    </source>
</evidence>
<feature type="non-terminal residue" evidence="12">
    <location>
        <position position="357"/>
    </location>
</feature>
<comment type="caution">
    <text evidence="12">The sequence shown here is derived from an EMBL/GenBank/DDBJ whole genome shotgun (WGS) entry which is preliminary data.</text>
</comment>
<evidence type="ECO:0000256" key="9">
    <source>
        <dbReference type="ARBA" id="ARBA00023136"/>
    </source>
</evidence>
<feature type="transmembrane region" description="Helical" evidence="11">
    <location>
        <begin position="167"/>
        <end position="193"/>
    </location>
</feature>
<evidence type="ECO:0000256" key="7">
    <source>
        <dbReference type="ARBA" id="ARBA00022989"/>
    </source>
</evidence>
<evidence type="ECO:0000256" key="1">
    <source>
        <dbReference type="ARBA" id="ARBA00004651"/>
    </source>
</evidence>
<evidence type="ECO:0000256" key="4">
    <source>
        <dbReference type="ARBA" id="ARBA00022475"/>
    </source>
</evidence>
<comment type="subcellular location">
    <subcellularLocation>
        <location evidence="1">Cell membrane</location>
        <topology evidence="1">Multi-pass membrane protein</topology>
    </subcellularLocation>
</comment>
<keyword evidence="6" id="KW-0375">Hydrogen ion transport</keyword>
<keyword evidence="4" id="KW-1003">Cell membrane</keyword>
<dbReference type="PANTHER" id="PTHR21522">
    <property type="entry name" value="PROTON CHANNEL OTOP"/>
    <property type="match status" value="1"/>
</dbReference>
<reference evidence="12 13" key="1">
    <citation type="submission" date="2024-11" db="EMBL/GenBank/DDBJ databases">
        <title>Chromosome-level genome assembly of the freshwater bivalve Anodonta woodiana.</title>
        <authorList>
            <person name="Chen X."/>
        </authorList>
    </citation>
    <scope>NUCLEOTIDE SEQUENCE [LARGE SCALE GENOMIC DNA]</scope>
    <source>
        <strain evidence="12">MN2024</strain>
        <tissue evidence="12">Gills</tissue>
    </source>
</reference>
<dbReference type="GO" id="GO:0015252">
    <property type="term" value="F:proton channel activity"/>
    <property type="evidence" value="ECO:0007669"/>
    <property type="project" value="UniProtKB-ARBA"/>
</dbReference>
<feature type="transmembrane region" description="Helical" evidence="11">
    <location>
        <begin position="304"/>
        <end position="325"/>
    </location>
</feature>
<evidence type="ECO:0000256" key="5">
    <source>
        <dbReference type="ARBA" id="ARBA00022692"/>
    </source>
</evidence>
<keyword evidence="10" id="KW-0407">Ion channel</keyword>
<evidence type="ECO:0000313" key="13">
    <source>
        <dbReference type="Proteomes" id="UP001634394"/>
    </source>
</evidence>
<accession>A0ABD3T5Y3</accession>
<name>A0ABD3T5Y3_SINWO</name>
<keyword evidence="9 11" id="KW-0472">Membrane</keyword>
<keyword evidence="5 11" id="KW-0812">Transmembrane</keyword>
<keyword evidence="8" id="KW-0406">Ion transport</keyword>
<evidence type="ECO:0000256" key="8">
    <source>
        <dbReference type="ARBA" id="ARBA00023065"/>
    </source>
</evidence>
<evidence type="ECO:0000313" key="12">
    <source>
        <dbReference type="EMBL" id="KAL3832322.1"/>
    </source>
</evidence>
<feature type="transmembrane region" description="Helical" evidence="11">
    <location>
        <begin position="121"/>
        <end position="137"/>
    </location>
</feature>
<gene>
    <name evidence="12" type="ORF">ACJMK2_023975</name>
</gene>
<keyword evidence="13" id="KW-1185">Reference proteome</keyword>
<proteinExistence type="inferred from homology"/>
<organism evidence="12 13">
    <name type="scientific">Sinanodonta woodiana</name>
    <name type="common">Chinese pond mussel</name>
    <name type="synonym">Anodonta woodiana</name>
    <dbReference type="NCBI Taxonomy" id="1069815"/>
    <lineage>
        <taxon>Eukaryota</taxon>
        <taxon>Metazoa</taxon>
        <taxon>Spiralia</taxon>
        <taxon>Lophotrochozoa</taxon>
        <taxon>Mollusca</taxon>
        <taxon>Bivalvia</taxon>
        <taxon>Autobranchia</taxon>
        <taxon>Heteroconchia</taxon>
        <taxon>Palaeoheterodonta</taxon>
        <taxon>Unionida</taxon>
        <taxon>Unionoidea</taxon>
        <taxon>Unionidae</taxon>
        <taxon>Unioninae</taxon>
        <taxon>Sinanodonta</taxon>
    </lineage>
</organism>
<dbReference type="GO" id="GO:0005886">
    <property type="term" value="C:plasma membrane"/>
    <property type="evidence" value="ECO:0007669"/>
    <property type="project" value="UniProtKB-SubCell"/>
</dbReference>
<evidence type="ECO:0000256" key="2">
    <source>
        <dbReference type="ARBA" id="ARBA00006513"/>
    </source>
</evidence>